<dbReference type="Gene3D" id="1.10.10.60">
    <property type="entry name" value="Homeodomain-like"/>
    <property type="match status" value="1"/>
</dbReference>
<keyword evidence="2" id="KW-0238">DNA-binding</keyword>
<protein>
    <submittedName>
        <fullName evidence="7">AraC family transcriptional regulator</fullName>
    </submittedName>
</protein>
<comment type="function">
    <text evidence="5">Regulatory protein of the TOL plasmid xyl operons. XylS activates the xylXYZLTEGFJQKIH operon required for the degradation of toluene, m-xylene and p-xylene.</text>
</comment>
<dbReference type="PANTHER" id="PTHR46796:SF6">
    <property type="entry name" value="ARAC SUBFAMILY"/>
    <property type="match status" value="1"/>
</dbReference>
<evidence type="ECO:0000256" key="3">
    <source>
        <dbReference type="ARBA" id="ARBA00023159"/>
    </source>
</evidence>
<dbReference type="PATRIC" id="fig|317.175.peg.320"/>
<dbReference type="InterPro" id="IPR035418">
    <property type="entry name" value="AraC-bd_2"/>
</dbReference>
<dbReference type="Proteomes" id="UP000028631">
    <property type="component" value="Unassembled WGS sequence"/>
</dbReference>
<dbReference type="PROSITE" id="PS01124">
    <property type="entry name" value="HTH_ARAC_FAMILY_2"/>
    <property type="match status" value="1"/>
</dbReference>
<evidence type="ECO:0000256" key="5">
    <source>
        <dbReference type="ARBA" id="ARBA00037345"/>
    </source>
</evidence>
<keyword evidence="3" id="KW-0010">Activator</keyword>
<reference evidence="7 8" key="1">
    <citation type="submission" date="2014-07" db="EMBL/GenBank/DDBJ databases">
        <title>Draft Genome Sequences of Environmental Pseudomonas syringae strains.</title>
        <authorList>
            <person name="Baltrus D.A."/>
            <person name="Berge O."/>
            <person name="Morris C."/>
        </authorList>
    </citation>
    <scope>NUCLEOTIDE SEQUENCE [LARGE SCALE GENOMIC DNA]</scope>
    <source>
        <strain evidence="7 8">GAW0119</strain>
    </source>
</reference>
<evidence type="ECO:0000259" key="6">
    <source>
        <dbReference type="PROSITE" id="PS01124"/>
    </source>
</evidence>
<evidence type="ECO:0000256" key="2">
    <source>
        <dbReference type="ARBA" id="ARBA00023125"/>
    </source>
</evidence>
<keyword evidence="4" id="KW-0804">Transcription</keyword>
<dbReference type="SMART" id="SM00342">
    <property type="entry name" value="HTH_ARAC"/>
    <property type="match status" value="1"/>
</dbReference>
<dbReference type="SUPFAM" id="SSF46689">
    <property type="entry name" value="Homeodomain-like"/>
    <property type="match status" value="1"/>
</dbReference>
<dbReference type="Pfam" id="PF14525">
    <property type="entry name" value="AraC_binding_2"/>
    <property type="match status" value="1"/>
</dbReference>
<evidence type="ECO:0000313" key="8">
    <source>
        <dbReference type="Proteomes" id="UP000028631"/>
    </source>
</evidence>
<evidence type="ECO:0000256" key="1">
    <source>
        <dbReference type="ARBA" id="ARBA00023015"/>
    </source>
</evidence>
<dbReference type="Pfam" id="PF12833">
    <property type="entry name" value="HTH_18"/>
    <property type="match status" value="1"/>
</dbReference>
<accession>A0A085VQP8</accession>
<comment type="caution">
    <text evidence="7">The sequence shown here is derived from an EMBL/GenBank/DDBJ whole genome shotgun (WGS) entry which is preliminary data.</text>
</comment>
<keyword evidence="8" id="KW-1185">Reference proteome</keyword>
<dbReference type="InterPro" id="IPR009057">
    <property type="entry name" value="Homeodomain-like_sf"/>
</dbReference>
<feature type="domain" description="HTH araC/xylS-type" evidence="6">
    <location>
        <begin position="216"/>
        <end position="316"/>
    </location>
</feature>
<dbReference type="InterPro" id="IPR018060">
    <property type="entry name" value="HTH_AraC"/>
</dbReference>
<dbReference type="GO" id="GO:0043565">
    <property type="term" value="F:sequence-specific DNA binding"/>
    <property type="evidence" value="ECO:0007669"/>
    <property type="project" value="InterPro"/>
</dbReference>
<gene>
    <name evidence="7" type="ORF">IV01_01490</name>
</gene>
<sequence>MPIVTPRGFDAHGINFDLASDSGAVWSDVMLEHHGMYCHFDEARSINSTAQSWSLGEVGVTLADLSSLALTPVGEERASWQGEWLYLKLMTGGQVDISQAGQQRRFKAGSMFVIDPAWSFQESFTERGQMTVLRIPKAALRDRGLRHSLADLVTADMNSPDMCATRDLIYCIAQQHVAPSPVIRNLMGRQLLELVDAILGGAGDTLMPRSAEVVLLRAKRYIHLNLGNSDLDSAAVAGAAHVSVKHLQRLFRARNTTVMRHVWTMRLELAQQLLSSGRGPGLSVQDVAWQCGFATAAHFSRAYRAHFDICPSQVRV</sequence>
<dbReference type="EMBL" id="JPQU01000015">
    <property type="protein sequence ID" value="KFE57761.1"/>
    <property type="molecule type" value="Genomic_DNA"/>
</dbReference>
<dbReference type="OrthoDB" id="5740883at2"/>
<dbReference type="PANTHER" id="PTHR46796">
    <property type="entry name" value="HTH-TYPE TRANSCRIPTIONAL ACTIVATOR RHAS-RELATED"/>
    <property type="match status" value="1"/>
</dbReference>
<organism evidence="7 8">
    <name type="scientific">Pseudomonas syringae</name>
    <dbReference type="NCBI Taxonomy" id="317"/>
    <lineage>
        <taxon>Bacteria</taxon>
        <taxon>Pseudomonadati</taxon>
        <taxon>Pseudomonadota</taxon>
        <taxon>Gammaproteobacteria</taxon>
        <taxon>Pseudomonadales</taxon>
        <taxon>Pseudomonadaceae</taxon>
        <taxon>Pseudomonas</taxon>
    </lineage>
</organism>
<dbReference type="InterPro" id="IPR050204">
    <property type="entry name" value="AraC_XylS_family_regulators"/>
</dbReference>
<dbReference type="GO" id="GO:0003700">
    <property type="term" value="F:DNA-binding transcription factor activity"/>
    <property type="evidence" value="ECO:0007669"/>
    <property type="project" value="InterPro"/>
</dbReference>
<evidence type="ECO:0000313" key="7">
    <source>
        <dbReference type="EMBL" id="KFE57761.1"/>
    </source>
</evidence>
<name>A0A085VQP8_PSESX</name>
<dbReference type="AlphaFoldDB" id="A0A085VQP8"/>
<keyword evidence="1" id="KW-0805">Transcription regulation</keyword>
<evidence type="ECO:0000256" key="4">
    <source>
        <dbReference type="ARBA" id="ARBA00023163"/>
    </source>
</evidence>
<proteinExistence type="predicted"/>